<dbReference type="InterPro" id="IPR027417">
    <property type="entry name" value="P-loop_NTPase"/>
</dbReference>
<evidence type="ECO:0000256" key="3">
    <source>
        <dbReference type="ARBA" id="ARBA00023242"/>
    </source>
</evidence>
<dbReference type="InterPro" id="IPR035979">
    <property type="entry name" value="RBD_domain_sf"/>
</dbReference>
<keyword evidence="4" id="KW-0175">Coiled coil</keyword>
<dbReference type="STRING" id="59895.A0A118K2G1"/>
<feature type="compositionally biased region" description="Polar residues" evidence="5">
    <location>
        <begin position="2148"/>
        <end position="2157"/>
    </location>
</feature>
<feature type="region of interest" description="Disordered" evidence="5">
    <location>
        <begin position="1631"/>
        <end position="1692"/>
    </location>
</feature>
<dbReference type="InterPro" id="IPR014001">
    <property type="entry name" value="Helicase_ATP-bd"/>
</dbReference>
<evidence type="ECO:0000256" key="4">
    <source>
        <dbReference type="SAM" id="Coils"/>
    </source>
</evidence>
<dbReference type="EMBL" id="LEKV01002231">
    <property type="protein sequence ID" value="KVI04323.1"/>
    <property type="molecule type" value="Genomic_DNA"/>
</dbReference>
<dbReference type="GO" id="GO:0003676">
    <property type="term" value="F:nucleic acid binding"/>
    <property type="evidence" value="ECO:0007669"/>
    <property type="project" value="InterPro"/>
</dbReference>
<feature type="coiled-coil region" evidence="4">
    <location>
        <begin position="735"/>
        <end position="804"/>
    </location>
</feature>
<keyword evidence="8" id="KW-0347">Helicase</keyword>
<name>A0A118K2G1_CYNCS</name>
<keyword evidence="8" id="KW-0547">Nucleotide-binding</keyword>
<feature type="compositionally biased region" description="Polar residues" evidence="5">
    <location>
        <begin position="2065"/>
        <end position="2074"/>
    </location>
</feature>
<evidence type="ECO:0000313" key="8">
    <source>
        <dbReference type="EMBL" id="KVI04323.1"/>
    </source>
</evidence>
<feature type="domain" description="Helicase ATP-binding" evidence="6">
    <location>
        <begin position="897"/>
        <end position="1043"/>
    </location>
</feature>
<dbReference type="Gramene" id="KVI04323">
    <property type="protein sequence ID" value="KVI04323"/>
    <property type="gene ID" value="Ccrd_017364"/>
</dbReference>
<keyword evidence="2" id="KW-0378">Hydrolase</keyword>
<feature type="region of interest" description="Disordered" evidence="5">
    <location>
        <begin position="489"/>
        <end position="510"/>
    </location>
</feature>
<comment type="subcellular location">
    <subcellularLocation>
        <location evidence="1">Nucleus</location>
    </subcellularLocation>
</comment>
<dbReference type="Proteomes" id="UP000243975">
    <property type="component" value="Unassembled WGS sequence"/>
</dbReference>
<dbReference type="FunFam" id="3.40.50.300:FF:000871">
    <property type="entry name" value="Chromatin structure-remodeling complex protein SYD"/>
    <property type="match status" value="1"/>
</dbReference>
<protein>
    <submittedName>
        <fullName evidence="8">Helicase, C-terminal</fullName>
    </submittedName>
</protein>
<dbReference type="SUPFAM" id="SSF54928">
    <property type="entry name" value="RNA-binding domain, RBD"/>
    <property type="match status" value="1"/>
</dbReference>
<keyword evidence="3" id="KW-0539">Nucleus</keyword>
<feature type="region of interest" description="Disordered" evidence="5">
    <location>
        <begin position="90"/>
        <end position="120"/>
    </location>
</feature>
<feature type="compositionally biased region" description="Basic and acidic residues" evidence="5">
    <location>
        <begin position="2005"/>
        <end position="2017"/>
    </location>
</feature>
<sequence>MDSNERKLFVGGIVWDTTEERLSDYFGKYGDVSNTVIMCNKITNAHVILQHMRSSGKENSMPYQVISRAMETVINQHGLDIEALMASRQPLTSGTQGGESSLSQIAGPSQQAAVENDSKSTLTAEDAAKIATFSSKPLHAGHDIYQGSANQLNCKCLSLKVPSCIPKALGDVQEVWPWEAIKSHGSDAGFSGSYESAEPGNPLSMQFSNSYDNQSAAMLMHKGPAGKALEQEGRFPNVMANSSKTVQSLPSLHKGGISNNVAEMGMFRTDASRDTGKLPVLQAPSVGPSMPFKEHHLKQLRAQCLVFLAFRNNLMPKKLHLEIALGNFFPKEDYILAAFILQEKHALAAFYKDNIREHAMIDQKGKEHSIGGQSISHEVGMPSSRIDNRETERTGPGYSSSGFISETNLLKEGEKLDRMIDKNDPPSGLPEHGQGMRNNIIPRKFDAELQAFEAKELQTSATKVARADSNIAPHAGLFGVPVGEGKDYFSSQSKSHADNQGNRHGHSHLPSFSLRESWKFHSGMEGERHMVVPKNANVLEKDVILGENYDFRYSLSIWLAERIVFIVPGNNHEGEDNSEPNASPASPRYTTSEKWIADCQKRKIDADYNWAVKKKKTEQRILACVEKLKPPSSPHHIEQNHCLTSSGLVVSANVALTNLDKVARGDEALIRKIKVIVETVSSSEDISAKTRSVIELKKLELLDLQHRLRSDILNDFFKPISTEMDRLKSIKKHRIGRRSKQLERYEQKMKEERQKRIRERQKDFFGELELHKKERTKGFNKYVREFHKRKERLYREKIDRIQREKINLLKINDVEGYLRMVQDAKSDRVKQLLKETEKYLQKLGSKLKEAKVISRCFESDMNGLNDNSEFTIEDEDETDQAKHYMESNEKYYMMAHSIKETVAEQPASLIGGKLREGPFLVVVPSSVLPGWETEINFWAPSINKIVYAGPPEERRRERIVQQKFNVLLTTYEYLMNKHDRPKLSKIHWHYVIIDEGHRIKNASCKLNADLKHYHSSHRLLLTGTPLQNNLEELWALLNFLLPNIFNSSEDFSQWFNKPFESNADNSLEEALLSEEENLLIINRLHQVLRPFVLRRLKHKVENQLPEKIERLVRCEASAYQKILMQRVEDSLGAFGASKARAVHNSVVELRNICNHPYLSQLHTEEVHDFIPKHYLPNVIRFCGKLEMLDRLLPKLKATDHRVLLFSTMTRLLDVMEDYLYWKQYKYLRLDGHTHGGDRGALIDNFNKPGSPYFIFLLSIRAGGVGVNLQAADTVIIFDTDWNPQVDLQAQARAHRIGQKKDVLVLRLETVKTVEEQVRASAEHKLGVANQSITAGFFDNNTSAEDRREYLESLLRECKKEEAAPVLNDDALNDLIARSESEIDVFEELDKKRQEEELVVWKKLVLEQGGISSEPIPPLPSRLVTDDELKSFCEAMKAIEVPKPVVVPGIGGKRKGGLGNFDTQQYGRGKRAREVRSYEEQWTEDEFEKLCQVDPPDSPNAKEELKERDLAIVTSESGIVIGAEGGLPSIQTIQPSEDLAIQQIKEVNPPSKRGRGRPKKNTAGISSSSLVLPSSSVPHIARSVAPTVHPLGIQNAPASQLTVIVPSGSSSPSDGGQSTVALASASNATLTVPPGFQPTANHPPGFQATASSPLGYKSVTTPPPGYQKMSSPPGYQQIAPAPPGFQPLTTSPAPLVGSQVTASLVSAPLSTPSLPAGSQSTPTIPAGPQLIAASPPNHNIPPASQSNSAQYSSSISNTNLPPGTHSSATLPVGSVSLPMLPPSSPDSQSAVSPSIVTPGRGRGRGRGRPRGRGRGRGQIIESGVDVPQRRGRKPNNVVLAIPGLRASSPVSKPETGSLVVPATTSEIQNQPLVSDATAVNVVSNIPTPGTVGTPVTVSPPETSKSDIALPKTSVPATSFAASSIFADPGETLVDPDVGTTQMPLSVSVGSQPTELGTLSSQIAAPIVTVPLDSRSVSPSDTALKQGRGRGRKAQSGLEVPRRKEKKKEEMVDAQEQKSTRPAQKKSRISSGRKTVATRSMLRNEAQKKASTTDDHFSQGSKLAEPSLNSSLNVKEQLSALAEADKSADTSTMDNSTSNHGEKVVEAKDISVATETGSKTHDAVEKTEPNSSLNEKEQPSTFAEVDMLSSADTSTVDNSINDHGEKVVEPKGLSVATEAGSKTHDSVQKTQPKDEPDPNKLVYLEEKRESKLETLDGREPKSSKEVEKRSHSGDCLPQEVEVSKAETEHEERVTEGSASEDAGKDNIAEAGVAESELCAQKKTEEQDPGINDEDTLEAMVANPAEEVVASVHGETEAMAAVEENVVEIVQKSDTESTAITVVDSQLQTEATSPKKLEGISQGELEHEEKEQGANEPIGEDVDNTGNTSSELAIMQGERECIATTEGRSLVDGDAQSFSEVADAFQEGTRSDNKRALEASGVSDDVGKNVFGDEKTPSDPPVEKVEREDSDVVGTPMTGEKSEKVKDASQGEIEHEKPEDDVGIATNAVDYVETASELPVGLGVETSNAVDTNVKPSEMGESENEKQDASGGIKENATEEEQTTIALPVILGDREDDKNTDGGPLVEIDKESSEKMDDVLMGETEVNTSEVGGEDGAGGIEKDVTEVGGEDGAGGIEKDVTEDDQSFPAAQEEIEASETIDSKKENDDTHGETVNEAEQRKNVIPLVQDVIEGNLDTDTENLQVEIECGKQKDEMLQGEAEMINEKSQQAKLSHEVDNDHESTIKELPVAVVAAAAEVEGSTDVEKLATTDDTNDLIVEKPDIVAEISDSRLVKEHENEKIEESENGGVATDEAEVAANSSEATESKENKTEDVGEEEKELKPCETDKNEDGDRGMDDSKSGVELDMKEEKQEVGAP</sequence>
<feature type="compositionally biased region" description="Basic and acidic residues" evidence="5">
    <location>
        <begin position="2158"/>
        <end position="2167"/>
    </location>
</feature>
<dbReference type="SUPFAM" id="SSF52540">
    <property type="entry name" value="P-loop containing nucleoside triphosphate hydrolases"/>
    <property type="match status" value="2"/>
</dbReference>
<dbReference type="PROSITE" id="PS51194">
    <property type="entry name" value="HELICASE_CTER"/>
    <property type="match status" value="1"/>
</dbReference>
<feature type="compositionally biased region" description="Low complexity" evidence="5">
    <location>
        <begin position="1784"/>
        <end position="1793"/>
    </location>
</feature>
<feature type="compositionally biased region" description="Basic and acidic residues" evidence="5">
    <location>
        <begin position="2821"/>
        <end position="2874"/>
    </location>
</feature>
<dbReference type="OMA" id="RMIDKND"/>
<feature type="compositionally biased region" description="Basic and acidic residues" evidence="5">
    <location>
        <begin position="2442"/>
        <end position="2464"/>
    </location>
</feature>
<feature type="compositionally biased region" description="Low complexity" evidence="5">
    <location>
        <begin position="1742"/>
        <end position="1756"/>
    </location>
</feature>
<dbReference type="PANTHER" id="PTHR10799">
    <property type="entry name" value="SNF2/RAD54 HELICASE FAMILY"/>
    <property type="match status" value="1"/>
</dbReference>
<feature type="region of interest" description="Disordered" evidence="5">
    <location>
        <begin position="2786"/>
        <end position="2874"/>
    </location>
</feature>
<feature type="region of interest" description="Disordered" evidence="5">
    <location>
        <begin position="1545"/>
        <end position="1571"/>
    </location>
</feature>
<feature type="compositionally biased region" description="Basic and acidic residues" evidence="5">
    <location>
        <begin position="2350"/>
        <end position="2370"/>
    </location>
</feature>
<reference evidence="8 9" key="1">
    <citation type="journal article" date="2016" name="Sci. Rep.">
        <title>The genome sequence of the outbreeding globe artichoke constructed de novo incorporating a phase-aware low-pass sequencing strategy of F1 progeny.</title>
        <authorList>
            <person name="Scaglione D."/>
            <person name="Reyes-Chin-Wo S."/>
            <person name="Acquadro A."/>
            <person name="Froenicke L."/>
            <person name="Portis E."/>
            <person name="Beitel C."/>
            <person name="Tirone M."/>
            <person name="Mauro R."/>
            <person name="Lo Monaco A."/>
            <person name="Mauromicale G."/>
            <person name="Faccioli P."/>
            <person name="Cattivelli L."/>
            <person name="Rieseberg L."/>
            <person name="Michelmore R."/>
            <person name="Lanteri S."/>
        </authorList>
    </citation>
    <scope>NUCLEOTIDE SEQUENCE [LARGE SCALE GENOMIC DNA]</scope>
    <source>
        <strain evidence="8">2C</strain>
    </source>
</reference>
<dbReference type="GO" id="GO:0042393">
    <property type="term" value="F:histone binding"/>
    <property type="evidence" value="ECO:0007669"/>
    <property type="project" value="InterPro"/>
</dbReference>
<dbReference type="GO" id="GO:0005634">
    <property type="term" value="C:nucleus"/>
    <property type="evidence" value="ECO:0007669"/>
    <property type="project" value="UniProtKB-SubCell"/>
</dbReference>
<evidence type="ECO:0000259" key="6">
    <source>
        <dbReference type="PROSITE" id="PS51192"/>
    </source>
</evidence>
<feature type="compositionally biased region" description="Basic and acidic residues" evidence="5">
    <location>
        <begin position="2584"/>
        <end position="2595"/>
    </location>
</feature>
<dbReference type="PROSITE" id="PS51192">
    <property type="entry name" value="HELICASE_ATP_BIND_1"/>
    <property type="match status" value="1"/>
</dbReference>
<feature type="region of interest" description="Disordered" evidence="5">
    <location>
        <begin position="2340"/>
        <end position="2385"/>
    </location>
</feature>
<feature type="compositionally biased region" description="Basic and acidic residues" evidence="5">
    <location>
        <begin position="2477"/>
        <end position="2497"/>
    </location>
</feature>
<proteinExistence type="predicted"/>
<feature type="region of interest" description="Disordered" evidence="5">
    <location>
        <begin position="368"/>
        <end position="404"/>
    </location>
</feature>
<feature type="compositionally biased region" description="Basic and acidic residues" evidence="5">
    <location>
        <begin position="2179"/>
        <end position="2230"/>
    </location>
</feature>
<dbReference type="GO" id="GO:0005524">
    <property type="term" value="F:ATP binding"/>
    <property type="evidence" value="ECO:0007669"/>
    <property type="project" value="InterPro"/>
</dbReference>
<dbReference type="GO" id="GO:0016787">
    <property type="term" value="F:hydrolase activity"/>
    <property type="evidence" value="ECO:0007669"/>
    <property type="project" value="UniProtKB-KW"/>
</dbReference>
<keyword evidence="9" id="KW-1185">Reference proteome</keyword>
<dbReference type="InterPro" id="IPR001650">
    <property type="entry name" value="Helicase_C-like"/>
</dbReference>
<dbReference type="GO" id="GO:0004386">
    <property type="term" value="F:helicase activity"/>
    <property type="evidence" value="ECO:0007669"/>
    <property type="project" value="UniProtKB-KW"/>
</dbReference>
<feature type="compositionally biased region" description="Basic and acidic residues" evidence="5">
    <location>
        <begin position="2098"/>
        <end position="2107"/>
    </location>
</feature>
<keyword evidence="8" id="KW-0067">ATP-binding</keyword>
<feature type="region of interest" description="Disordered" evidence="5">
    <location>
        <begin position="2517"/>
        <end position="2678"/>
    </location>
</feature>
<dbReference type="SMART" id="SM00490">
    <property type="entry name" value="HELICc"/>
    <property type="match status" value="1"/>
</dbReference>
<feature type="region of interest" description="Disordered" evidence="5">
    <location>
        <begin position="1971"/>
        <end position="2289"/>
    </location>
</feature>
<dbReference type="Pfam" id="PF00176">
    <property type="entry name" value="SNF2-rel_dom"/>
    <property type="match status" value="1"/>
</dbReference>
<feature type="compositionally biased region" description="Polar residues" evidence="5">
    <location>
        <begin position="1710"/>
        <end position="1722"/>
    </location>
</feature>
<feature type="compositionally biased region" description="Basic and acidic residues" evidence="5">
    <location>
        <begin position="2657"/>
        <end position="2678"/>
    </location>
</feature>
<organism evidence="8 9">
    <name type="scientific">Cynara cardunculus var. scolymus</name>
    <name type="common">Globe artichoke</name>
    <name type="synonym">Cynara scolymus</name>
    <dbReference type="NCBI Taxonomy" id="59895"/>
    <lineage>
        <taxon>Eukaryota</taxon>
        <taxon>Viridiplantae</taxon>
        <taxon>Streptophyta</taxon>
        <taxon>Embryophyta</taxon>
        <taxon>Tracheophyta</taxon>
        <taxon>Spermatophyta</taxon>
        <taxon>Magnoliopsida</taxon>
        <taxon>eudicotyledons</taxon>
        <taxon>Gunneridae</taxon>
        <taxon>Pentapetalae</taxon>
        <taxon>asterids</taxon>
        <taxon>campanulids</taxon>
        <taxon>Asterales</taxon>
        <taxon>Asteraceae</taxon>
        <taxon>Carduoideae</taxon>
        <taxon>Cardueae</taxon>
        <taxon>Carduinae</taxon>
        <taxon>Cynara</taxon>
    </lineage>
</organism>
<feature type="compositionally biased region" description="Polar residues" evidence="5">
    <location>
        <begin position="2522"/>
        <end position="2532"/>
    </location>
</feature>
<evidence type="ECO:0000256" key="5">
    <source>
        <dbReference type="SAM" id="MobiDB-lite"/>
    </source>
</evidence>
<feature type="compositionally biased region" description="Polar residues" evidence="5">
    <location>
        <begin position="2340"/>
        <end position="2349"/>
    </location>
</feature>
<evidence type="ECO:0000256" key="2">
    <source>
        <dbReference type="ARBA" id="ARBA00022801"/>
    </source>
</evidence>
<accession>A0A118K2G1</accession>
<dbReference type="InterPro" id="IPR038718">
    <property type="entry name" value="SNF2-like_sf"/>
</dbReference>
<evidence type="ECO:0000259" key="7">
    <source>
        <dbReference type="PROSITE" id="PS51194"/>
    </source>
</evidence>
<comment type="caution">
    <text evidence="8">The sequence shown here is derived from an EMBL/GenBank/DDBJ whole genome shotgun (WGS) entry which is preliminary data.</text>
</comment>
<dbReference type="InterPro" id="IPR000330">
    <property type="entry name" value="SNF2_N"/>
</dbReference>
<feature type="compositionally biased region" description="Basic and acidic residues" evidence="5">
    <location>
        <begin position="2116"/>
        <end position="2136"/>
    </location>
</feature>
<gene>
    <name evidence="8" type="ORF">Ccrd_017364</name>
</gene>
<feature type="compositionally biased region" description="Basic residues" evidence="5">
    <location>
        <begin position="1800"/>
        <end position="1814"/>
    </location>
</feature>
<dbReference type="Gene3D" id="3.30.70.330">
    <property type="match status" value="1"/>
</dbReference>
<dbReference type="CDD" id="cd18793">
    <property type="entry name" value="SF2_C_SNF"/>
    <property type="match status" value="1"/>
</dbReference>
<dbReference type="InterPro" id="IPR049730">
    <property type="entry name" value="SNF2/RAD54-like_C"/>
</dbReference>
<dbReference type="Pfam" id="PF14619">
    <property type="entry name" value="SnAC"/>
    <property type="match status" value="1"/>
</dbReference>
<feature type="compositionally biased region" description="Basic and acidic residues" evidence="5">
    <location>
        <begin position="2043"/>
        <end position="2055"/>
    </location>
</feature>
<feature type="region of interest" description="Disordered" evidence="5">
    <location>
        <begin position="1710"/>
        <end position="1817"/>
    </location>
</feature>
<dbReference type="Gene3D" id="3.40.50.10810">
    <property type="entry name" value="Tandem AAA-ATPase domain"/>
    <property type="match status" value="1"/>
</dbReference>
<feature type="compositionally biased region" description="Polar residues" evidence="5">
    <location>
        <begin position="489"/>
        <end position="502"/>
    </location>
</feature>
<dbReference type="SMART" id="SM01314">
    <property type="entry name" value="SnAC"/>
    <property type="match status" value="1"/>
</dbReference>
<feature type="compositionally biased region" description="Basic and acidic residues" evidence="5">
    <location>
        <begin position="2786"/>
        <end position="2800"/>
    </location>
</feature>
<dbReference type="Pfam" id="PF00271">
    <property type="entry name" value="Helicase_C"/>
    <property type="match status" value="1"/>
</dbReference>
<feature type="compositionally biased region" description="Polar residues" evidence="5">
    <location>
        <begin position="2087"/>
        <end position="2097"/>
    </location>
</feature>
<feature type="compositionally biased region" description="Basic and acidic residues" evidence="5">
    <location>
        <begin position="2239"/>
        <end position="2252"/>
    </location>
</feature>
<dbReference type="Gene3D" id="3.40.50.300">
    <property type="entry name" value="P-loop containing nucleotide triphosphate hydrolases"/>
    <property type="match status" value="1"/>
</dbReference>
<feature type="domain" description="Helicase C-terminal" evidence="7">
    <location>
        <begin position="1187"/>
        <end position="1333"/>
    </location>
</feature>
<feature type="compositionally biased region" description="Polar residues" evidence="5">
    <location>
        <begin position="1757"/>
        <end position="1768"/>
    </location>
</feature>
<evidence type="ECO:0000313" key="9">
    <source>
        <dbReference type="Proteomes" id="UP000243975"/>
    </source>
</evidence>
<dbReference type="SMART" id="SM00487">
    <property type="entry name" value="DEXDc"/>
    <property type="match status" value="1"/>
</dbReference>
<dbReference type="InterPro" id="IPR012677">
    <property type="entry name" value="Nucleotide-bd_a/b_plait_sf"/>
</dbReference>
<evidence type="ECO:0000256" key="1">
    <source>
        <dbReference type="ARBA" id="ARBA00004123"/>
    </source>
</evidence>
<dbReference type="InterPro" id="IPR029295">
    <property type="entry name" value="SnAC"/>
</dbReference>
<feature type="region of interest" description="Disordered" evidence="5">
    <location>
        <begin position="2421"/>
        <end position="2501"/>
    </location>
</feature>